<accession>A0A942YBK3</accession>
<comment type="caution">
    <text evidence="3">The sequence shown here is derived from an EMBL/GenBank/DDBJ whole genome shotgun (WGS) entry which is preliminary data.</text>
</comment>
<dbReference type="RefSeq" id="WP_213144410.1">
    <property type="nucleotide sequence ID" value="NZ_JAGYPE020000015.1"/>
</dbReference>
<dbReference type="PANTHER" id="PTHR12526">
    <property type="entry name" value="GLYCOSYLTRANSFERASE"/>
    <property type="match status" value="1"/>
</dbReference>
<name>A0A942YBK3_9BACI</name>
<dbReference type="Pfam" id="PF13477">
    <property type="entry name" value="Glyco_trans_4_2"/>
    <property type="match status" value="1"/>
</dbReference>
<dbReference type="Gene3D" id="3.40.50.2000">
    <property type="entry name" value="Glycogen Phosphorylase B"/>
    <property type="match status" value="2"/>
</dbReference>
<dbReference type="Proteomes" id="UP000677265">
    <property type="component" value="Unassembled WGS sequence"/>
</dbReference>
<protein>
    <submittedName>
        <fullName evidence="3">Glycosyltransferase family 4 protein</fullName>
    </submittedName>
</protein>
<dbReference type="AlphaFoldDB" id="A0A942YBK3"/>
<proteinExistence type="predicted"/>
<organism evidence="3">
    <name type="scientific">Neobacillus citreus</name>
    <dbReference type="NCBI Taxonomy" id="2833578"/>
    <lineage>
        <taxon>Bacteria</taxon>
        <taxon>Bacillati</taxon>
        <taxon>Bacillota</taxon>
        <taxon>Bacilli</taxon>
        <taxon>Bacillales</taxon>
        <taxon>Bacillaceae</taxon>
        <taxon>Neobacillus</taxon>
    </lineage>
</organism>
<feature type="domain" description="Glycosyltransferase subfamily 4-like N-terminal" evidence="2">
    <location>
        <begin position="11"/>
        <end position="151"/>
    </location>
</feature>
<evidence type="ECO:0000259" key="2">
    <source>
        <dbReference type="Pfam" id="PF13477"/>
    </source>
</evidence>
<dbReference type="GO" id="GO:0016757">
    <property type="term" value="F:glycosyltransferase activity"/>
    <property type="evidence" value="ECO:0007669"/>
    <property type="project" value="InterPro"/>
</dbReference>
<keyword evidence="5" id="KW-1185">Reference proteome</keyword>
<reference evidence="3" key="1">
    <citation type="submission" date="2021-05" db="EMBL/GenBank/DDBJ databases">
        <title>Novel Bacillus species.</title>
        <authorList>
            <person name="Liu G."/>
        </authorList>
    </citation>
    <scope>NUCLEOTIDE SEQUENCE</scope>
    <source>
        <strain evidence="3 5">FJAT-50051</strain>
    </source>
</reference>
<evidence type="ECO:0000313" key="5">
    <source>
        <dbReference type="Proteomes" id="UP000677265"/>
    </source>
</evidence>
<dbReference type="InterPro" id="IPR028098">
    <property type="entry name" value="Glyco_trans_4-like_N"/>
</dbReference>
<evidence type="ECO:0000259" key="1">
    <source>
        <dbReference type="Pfam" id="PF00534"/>
    </source>
</evidence>
<dbReference type="EMBL" id="JAGYPE010000004">
    <property type="protein sequence ID" value="MBS4184538.1"/>
    <property type="molecule type" value="Genomic_DNA"/>
</dbReference>
<dbReference type="InterPro" id="IPR001296">
    <property type="entry name" value="Glyco_trans_1"/>
</dbReference>
<evidence type="ECO:0000313" key="3">
    <source>
        <dbReference type="EMBL" id="MBS4184538.1"/>
    </source>
</evidence>
<sequence>MKFILISPKNRTIYNFRGDLIKEIRSKGYEIIVTGPNLDNIDKVKGLGVRFELIPLNKTGLNIYEDLKYLIRLIKLFRSEKPDITLGYTIKPVIYGSLAAKFSGVKNIYSMVTGAGYVFTAKTLKANIIKYFASLLYRIGFRCSKKVIFQNNDDMEEFIKNNLIKKDKCELVNGSGVNMDKYPPVDFPETFTFFMLSRVLHSKGIREYLEAAKKVKEKYPDVRFMLLGAVENIQDSLKRQELDPYIENGIIDYFDETNDVASFYKQCSVYVLPSYREGTPRTVLEAMAMGRPIITSDAPGCRETVIEEKNGFLVPVKNSDLLANKMEWFIQHQDKIHDMGRASYELCRGKFDVNKVNEEMLKHMSIK</sequence>
<dbReference type="Pfam" id="PF00534">
    <property type="entry name" value="Glycos_transf_1"/>
    <property type="match status" value="1"/>
</dbReference>
<feature type="domain" description="Glycosyl transferase family 1" evidence="1">
    <location>
        <begin position="189"/>
        <end position="345"/>
    </location>
</feature>
<gene>
    <name evidence="4" type="ORF">KHB02_010750</name>
    <name evidence="3" type="ORF">KHB02_24375</name>
</gene>
<evidence type="ECO:0000313" key="4">
    <source>
        <dbReference type="EMBL" id="MCH6266003.1"/>
    </source>
</evidence>
<dbReference type="PANTHER" id="PTHR12526:SF638">
    <property type="entry name" value="SPORE COAT PROTEIN SA"/>
    <property type="match status" value="1"/>
</dbReference>
<dbReference type="EMBL" id="JAGYPE020000015">
    <property type="protein sequence ID" value="MCH6266003.1"/>
    <property type="molecule type" value="Genomic_DNA"/>
</dbReference>
<dbReference type="SUPFAM" id="SSF53756">
    <property type="entry name" value="UDP-Glycosyltransferase/glycogen phosphorylase"/>
    <property type="match status" value="1"/>
</dbReference>
<dbReference type="CDD" id="cd03808">
    <property type="entry name" value="GT4_CapM-like"/>
    <property type="match status" value="1"/>
</dbReference>